<dbReference type="PANTHER" id="PTHR44675">
    <property type="entry name" value="PAK1 INTERACTING PROTEIN 1"/>
    <property type="match status" value="1"/>
</dbReference>
<dbReference type="PROSITE" id="PS50294">
    <property type="entry name" value="WD_REPEATS_REGION"/>
    <property type="match status" value="2"/>
</dbReference>
<evidence type="ECO:0008006" key="8">
    <source>
        <dbReference type="Google" id="ProtNLM"/>
    </source>
</evidence>
<dbReference type="PROSITE" id="PS50082">
    <property type="entry name" value="WD_REPEATS_2"/>
    <property type="match status" value="2"/>
</dbReference>
<keyword evidence="2 4" id="KW-0853">WD repeat</keyword>
<dbReference type="EMBL" id="BNJQ01000007">
    <property type="protein sequence ID" value="GHP04233.1"/>
    <property type="molecule type" value="Genomic_DNA"/>
</dbReference>
<evidence type="ECO:0000313" key="6">
    <source>
        <dbReference type="EMBL" id="GHP04233.1"/>
    </source>
</evidence>
<dbReference type="InterPro" id="IPR020472">
    <property type="entry name" value="WD40_PAC1"/>
</dbReference>
<dbReference type="InterPro" id="IPR051959">
    <property type="entry name" value="PAK1-Kinase_Regulator"/>
</dbReference>
<proteinExistence type="predicted"/>
<sequence length="353" mass="37071">MAQRTLVLGSYERFLMGFDVSPSSSHGQSLALSKTLSLAAHRGAVKCVASASSGGLLASGGTDDTVRIFDIEKGLDMGALSENDATITALRFVESKHLLSASEDGAIMCWKTGGTWEHVRTLRAGGHLKSAAVRGLDVHTRAKVLLSVGGDARLCLWSLKTGRCLYGHRVPFGEATQVSVAPSQECYATLGDGAVVVNAFEGKARQLACASPPSGGRKFHRLAFWANSEALLACDDGSIVLWDYQRSGGGGGGGGKLSQLPDSSVSLRIAKAHESRVKSVVAVSDSTFASVSSDGTLRLWDIRSTGTHLDEARTGARATSLCVVAARHAEMATRDDDGAAEEEAPRGKKLRKA</sequence>
<dbReference type="InterPro" id="IPR001680">
    <property type="entry name" value="WD40_rpt"/>
</dbReference>
<dbReference type="Pfam" id="PF00400">
    <property type="entry name" value="WD40"/>
    <property type="match status" value="3"/>
</dbReference>
<gene>
    <name evidence="6" type="ORF">PPROV_000298700</name>
</gene>
<keyword evidence="7" id="KW-1185">Reference proteome</keyword>
<keyword evidence="3" id="KW-0677">Repeat</keyword>
<dbReference type="Proteomes" id="UP000660262">
    <property type="component" value="Unassembled WGS sequence"/>
</dbReference>
<dbReference type="Gene3D" id="2.130.10.10">
    <property type="entry name" value="YVTN repeat-like/Quinoprotein amine dehydrogenase"/>
    <property type="match status" value="2"/>
</dbReference>
<dbReference type="PRINTS" id="PR00320">
    <property type="entry name" value="GPROTEINBRPT"/>
</dbReference>
<dbReference type="SMART" id="SM00320">
    <property type="entry name" value="WD40"/>
    <property type="match status" value="5"/>
</dbReference>
<dbReference type="SUPFAM" id="SSF50978">
    <property type="entry name" value="WD40 repeat-like"/>
    <property type="match status" value="1"/>
</dbReference>
<feature type="repeat" description="WD" evidence="4">
    <location>
        <begin position="270"/>
        <end position="304"/>
    </location>
</feature>
<dbReference type="PANTHER" id="PTHR44675:SF1">
    <property type="entry name" value="P21-ACTIVATED PROTEIN KINASE-INTERACTING PROTEIN 1"/>
    <property type="match status" value="1"/>
</dbReference>
<protein>
    <recommendedName>
        <fullName evidence="8">Anaphase-promoting complex subunit 4 WD40 domain-containing protein</fullName>
    </recommendedName>
</protein>
<dbReference type="InterPro" id="IPR036322">
    <property type="entry name" value="WD40_repeat_dom_sf"/>
</dbReference>
<reference evidence="6" key="1">
    <citation type="submission" date="2020-10" db="EMBL/GenBank/DDBJ databases">
        <title>Unveiling of a novel bifunctional photoreceptor, Dualchrome1, isolated from a cosmopolitan green alga.</title>
        <authorList>
            <person name="Suzuki S."/>
            <person name="Kawachi M."/>
        </authorList>
    </citation>
    <scope>NUCLEOTIDE SEQUENCE</scope>
    <source>
        <strain evidence="6">NIES 2893</strain>
    </source>
</reference>
<evidence type="ECO:0000256" key="1">
    <source>
        <dbReference type="ARBA" id="ARBA00022517"/>
    </source>
</evidence>
<organism evidence="6 7">
    <name type="scientific">Pycnococcus provasolii</name>
    <dbReference type="NCBI Taxonomy" id="41880"/>
    <lineage>
        <taxon>Eukaryota</taxon>
        <taxon>Viridiplantae</taxon>
        <taxon>Chlorophyta</taxon>
        <taxon>Pseudoscourfieldiophyceae</taxon>
        <taxon>Pseudoscourfieldiales</taxon>
        <taxon>Pycnococcaceae</taxon>
        <taxon>Pycnococcus</taxon>
    </lineage>
</organism>
<feature type="region of interest" description="Disordered" evidence="5">
    <location>
        <begin position="332"/>
        <end position="353"/>
    </location>
</feature>
<dbReference type="AlphaFoldDB" id="A0A830HCL9"/>
<comment type="caution">
    <text evidence="6">The sequence shown here is derived from an EMBL/GenBank/DDBJ whole genome shotgun (WGS) entry which is preliminary data.</text>
</comment>
<evidence type="ECO:0000256" key="5">
    <source>
        <dbReference type="SAM" id="MobiDB-lite"/>
    </source>
</evidence>
<evidence type="ECO:0000313" key="7">
    <source>
        <dbReference type="Proteomes" id="UP000660262"/>
    </source>
</evidence>
<dbReference type="InterPro" id="IPR015943">
    <property type="entry name" value="WD40/YVTN_repeat-like_dom_sf"/>
</dbReference>
<evidence type="ECO:0000256" key="4">
    <source>
        <dbReference type="PROSITE-ProRule" id="PRU00221"/>
    </source>
</evidence>
<dbReference type="OrthoDB" id="308449at2759"/>
<dbReference type="GO" id="GO:0042254">
    <property type="term" value="P:ribosome biogenesis"/>
    <property type="evidence" value="ECO:0007669"/>
    <property type="project" value="UniProtKB-KW"/>
</dbReference>
<name>A0A830HCL9_9CHLO</name>
<keyword evidence="1" id="KW-0690">Ribosome biogenesis</keyword>
<accession>A0A830HCL9</accession>
<feature type="repeat" description="WD" evidence="4">
    <location>
        <begin position="38"/>
        <end position="79"/>
    </location>
</feature>
<evidence type="ECO:0000256" key="3">
    <source>
        <dbReference type="ARBA" id="ARBA00022737"/>
    </source>
</evidence>
<evidence type="ECO:0000256" key="2">
    <source>
        <dbReference type="ARBA" id="ARBA00022574"/>
    </source>
</evidence>